<dbReference type="InterPro" id="IPR007284">
    <property type="entry name" value="Ground-like_dom"/>
</dbReference>
<reference evidence="3" key="1">
    <citation type="submission" date="2017-02" db="UniProtKB">
        <authorList>
            <consortium name="WormBaseParasite"/>
        </authorList>
    </citation>
    <scope>IDENTIFICATION</scope>
</reference>
<proteinExistence type="predicted"/>
<accession>A0A0N4ZYA8</accession>
<name>A0A0N4ZYA8_PARTI</name>
<protein>
    <submittedName>
        <fullName evidence="3">Ground-like domain-containing protein</fullName>
    </submittedName>
</protein>
<keyword evidence="2" id="KW-1185">Reference proteome</keyword>
<evidence type="ECO:0000259" key="1">
    <source>
        <dbReference type="Pfam" id="PF04155"/>
    </source>
</evidence>
<sequence length="226" mass="25298">MTPGCSCYQSKCPPPNPCPQVTIPPINQSPVPVQTYYIPPSYTQTASYDASYYTASPTDTSIFITPPTPTINEYGYKETSQTEQIFVQPNEVKNNDLYIPEEVFNVQDMTANIEKNNLQPYRDTINKTNSTTKRTHSDKLDENKKKAHNKMYNSICNDVKLAKIMAEAIVSDISVSKLLISDAVSIAYNGEKINVICASGDFSYSILIQKEYCEATKGKVTCFAYF</sequence>
<dbReference type="WBParaSite" id="PTRK_0001378000.1">
    <property type="protein sequence ID" value="PTRK_0001378000.1"/>
    <property type="gene ID" value="PTRK_0001378000"/>
</dbReference>
<dbReference type="Pfam" id="PF04155">
    <property type="entry name" value="Ground-like"/>
    <property type="match status" value="1"/>
</dbReference>
<evidence type="ECO:0000313" key="2">
    <source>
        <dbReference type="Proteomes" id="UP000038045"/>
    </source>
</evidence>
<dbReference type="AlphaFoldDB" id="A0A0N4ZYA8"/>
<dbReference type="Proteomes" id="UP000038045">
    <property type="component" value="Unplaced"/>
</dbReference>
<evidence type="ECO:0000313" key="3">
    <source>
        <dbReference type="WBParaSite" id="PTRK_0001378000.1"/>
    </source>
</evidence>
<feature type="domain" description="Ground-like" evidence="1">
    <location>
        <begin position="156"/>
        <end position="225"/>
    </location>
</feature>
<organism evidence="2 3">
    <name type="scientific">Parastrongyloides trichosuri</name>
    <name type="common">Possum-specific nematode worm</name>
    <dbReference type="NCBI Taxonomy" id="131310"/>
    <lineage>
        <taxon>Eukaryota</taxon>
        <taxon>Metazoa</taxon>
        <taxon>Ecdysozoa</taxon>
        <taxon>Nematoda</taxon>
        <taxon>Chromadorea</taxon>
        <taxon>Rhabditida</taxon>
        <taxon>Tylenchina</taxon>
        <taxon>Panagrolaimomorpha</taxon>
        <taxon>Strongyloidoidea</taxon>
        <taxon>Strongyloididae</taxon>
        <taxon>Parastrongyloides</taxon>
    </lineage>
</organism>